<comment type="caution">
    <text evidence="2">The sequence shown here is derived from an EMBL/GenBank/DDBJ whole genome shotgun (WGS) entry which is preliminary data.</text>
</comment>
<keyword evidence="2" id="KW-0378">Hydrolase</keyword>
<dbReference type="PROSITE" id="PS51257">
    <property type="entry name" value="PROKAR_LIPOPROTEIN"/>
    <property type="match status" value="1"/>
</dbReference>
<organism evidence="2 3">
    <name type="scientific">Pontibacter toksunensis</name>
    <dbReference type="NCBI Taxonomy" id="1332631"/>
    <lineage>
        <taxon>Bacteria</taxon>
        <taxon>Pseudomonadati</taxon>
        <taxon>Bacteroidota</taxon>
        <taxon>Cytophagia</taxon>
        <taxon>Cytophagales</taxon>
        <taxon>Hymenobacteraceae</taxon>
        <taxon>Pontibacter</taxon>
    </lineage>
</organism>
<dbReference type="RefSeq" id="WP_377487993.1">
    <property type="nucleotide sequence ID" value="NZ_JBHUOX010000017.1"/>
</dbReference>
<dbReference type="InterPro" id="IPR013078">
    <property type="entry name" value="His_Pase_superF_clade-1"/>
</dbReference>
<accession>A0ABW6C2I5</accession>
<reference evidence="3" key="1">
    <citation type="journal article" date="2019" name="Int. J. Syst. Evol. Microbiol.">
        <title>The Global Catalogue of Microorganisms (GCM) 10K type strain sequencing project: providing services to taxonomists for standard genome sequencing and annotation.</title>
        <authorList>
            <consortium name="The Broad Institute Genomics Platform"/>
            <consortium name="The Broad Institute Genome Sequencing Center for Infectious Disease"/>
            <person name="Wu L."/>
            <person name="Ma J."/>
        </authorList>
    </citation>
    <scope>NUCLEOTIDE SEQUENCE [LARGE SCALE GENOMIC DNA]</scope>
    <source>
        <strain evidence="3">KCTC 23984</strain>
    </source>
</reference>
<dbReference type="SUPFAM" id="SSF53254">
    <property type="entry name" value="Phosphoglycerate mutase-like"/>
    <property type="match status" value="1"/>
</dbReference>
<keyword evidence="1" id="KW-0732">Signal</keyword>
<keyword evidence="3" id="KW-1185">Reference proteome</keyword>
<dbReference type="EC" id="3.1.3.-" evidence="2"/>
<evidence type="ECO:0000256" key="1">
    <source>
        <dbReference type="SAM" id="SignalP"/>
    </source>
</evidence>
<sequence length="194" mass="21081">MNTKLNLLLKLWLLLLVFSTVACRSNTNATEAAMAENADSKAAAPVVVYLVRHAEKDISDPANQDPGLTPAGQARAEALLTLLEGQDVDALYATKYIRTINTLKPLADARQLEVRQYEAHDFNNLKQQILQNHRGETVVVAGHSNTVLPIVEALGAKRPVPEISDNKYDFLFKVTVAPDGTATVESSQFGAVSN</sequence>
<name>A0ABW6C2I5_9BACT</name>
<feature type="signal peptide" evidence="1">
    <location>
        <begin position="1"/>
        <end position="22"/>
    </location>
</feature>
<evidence type="ECO:0000313" key="2">
    <source>
        <dbReference type="EMBL" id="MFD3002493.1"/>
    </source>
</evidence>
<gene>
    <name evidence="2" type="ORF">ACFS7Z_19125</name>
</gene>
<protein>
    <submittedName>
        <fullName evidence="2">Histidine phosphatase family protein</fullName>
        <ecNumber evidence="2">3.1.3.-</ecNumber>
    </submittedName>
</protein>
<dbReference type="CDD" id="cd07040">
    <property type="entry name" value="HP"/>
    <property type="match status" value="1"/>
</dbReference>
<dbReference type="Proteomes" id="UP001597641">
    <property type="component" value="Unassembled WGS sequence"/>
</dbReference>
<dbReference type="Gene3D" id="3.40.50.1240">
    <property type="entry name" value="Phosphoglycerate mutase-like"/>
    <property type="match status" value="1"/>
</dbReference>
<dbReference type="Pfam" id="PF00300">
    <property type="entry name" value="His_Phos_1"/>
    <property type="match status" value="1"/>
</dbReference>
<dbReference type="EMBL" id="JBHUOX010000017">
    <property type="protein sequence ID" value="MFD3002493.1"/>
    <property type="molecule type" value="Genomic_DNA"/>
</dbReference>
<evidence type="ECO:0000313" key="3">
    <source>
        <dbReference type="Proteomes" id="UP001597641"/>
    </source>
</evidence>
<feature type="chain" id="PRO_5046441140" evidence="1">
    <location>
        <begin position="23"/>
        <end position="194"/>
    </location>
</feature>
<dbReference type="GO" id="GO:0016787">
    <property type="term" value="F:hydrolase activity"/>
    <property type="evidence" value="ECO:0007669"/>
    <property type="project" value="UniProtKB-KW"/>
</dbReference>
<dbReference type="InterPro" id="IPR029033">
    <property type="entry name" value="His_PPase_superfam"/>
</dbReference>
<proteinExistence type="predicted"/>